<evidence type="ECO:0000313" key="4">
    <source>
        <dbReference type="Proteomes" id="UP000078428"/>
    </source>
</evidence>
<dbReference type="AlphaFoldDB" id="A0A178MYV5"/>
<name>A0A178MYV5_9PROT</name>
<protein>
    <recommendedName>
        <fullName evidence="5">Porin</fullName>
    </recommendedName>
</protein>
<evidence type="ECO:0000256" key="1">
    <source>
        <dbReference type="SAM" id="Coils"/>
    </source>
</evidence>
<feature type="chain" id="PRO_5008092404" description="Porin" evidence="2">
    <location>
        <begin position="27"/>
        <end position="212"/>
    </location>
</feature>
<keyword evidence="4" id="KW-1185">Reference proteome</keyword>
<dbReference type="Proteomes" id="UP000078428">
    <property type="component" value="Unassembled WGS sequence"/>
</dbReference>
<keyword evidence="2" id="KW-0732">Signal</keyword>
<proteinExistence type="predicted"/>
<feature type="coiled-coil region" evidence="1">
    <location>
        <begin position="32"/>
        <end position="76"/>
    </location>
</feature>
<keyword evidence="1" id="KW-0175">Coiled coil</keyword>
<dbReference type="STRING" id="1285242.A6A04_11105"/>
<sequence length="212" mass="22478">MSAPRSLPVLAAASLLAVATAHPAFAATDPATTELLREVRRLSARIEELERSQSAKSAVEQRVQKLEADKAALDKAMTQETISETEPEVAARLKAVETEALSYKKGSKVVDVLGGIKIGAGLTTVGQNMLGQQSDKEGQLNWRGDVTMTIPAGNVGSSTGTIYTHFRMGQGRGLQAVRNSYSSPNATAFQRPGADAAIDLAQAWYQLDVPLG</sequence>
<comment type="caution">
    <text evidence="3">The sequence shown here is derived from an EMBL/GenBank/DDBJ whole genome shotgun (WGS) entry which is preliminary data.</text>
</comment>
<reference evidence="3 4" key="1">
    <citation type="submission" date="2016-04" db="EMBL/GenBank/DDBJ databases">
        <title>Draft genome sequence of freshwater magnetotactic bacteria Magnetospirillum marisnigri SP-1 and Magnetospirillum moscoviense BB-1.</title>
        <authorList>
            <person name="Koziaeva V."/>
            <person name="Dziuba M.V."/>
            <person name="Ivanov T.M."/>
            <person name="Kuznetsov B."/>
            <person name="Grouzdev D.S."/>
        </authorList>
    </citation>
    <scope>NUCLEOTIDE SEQUENCE [LARGE SCALE GENOMIC DNA]</scope>
    <source>
        <strain evidence="3 4">SP-1</strain>
    </source>
</reference>
<organism evidence="3 4">
    <name type="scientific">Paramagnetospirillum marisnigri</name>
    <dbReference type="NCBI Taxonomy" id="1285242"/>
    <lineage>
        <taxon>Bacteria</taxon>
        <taxon>Pseudomonadati</taxon>
        <taxon>Pseudomonadota</taxon>
        <taxon>Alphaproteobacteria</taxon>
        <taxon>Rhodospirillales</taxon>
        <taxon>Magnetospirillaceae</taxon>
        <taxon>Paramagnetospirillum</taxon>
    </lineage>
</organism>
<evidence type="ECO:0000256" key="2">
    <source>
        <dbReference type="SAM" id="SignalP"/>
    </source>
</evidence>
<gene>
    <name evidence="3" type="ORF">A6A04_11105</name>
</gene>
<evidence type="ECO:0000313" key="3">
    <source>
        <dbReference type="EMBL" id="OAN55205.1"/>
    </source>
</evidence>
<dbReference type="EMBL" id="LWQT01000020">
    <property type="protein sequence ID" value="OAN55205.1"/>
    <property type="molecule type" value="Genomic_DNA"/>
</dbReference>
<dbReference type="RefSeq" id="WP_082914601.1">
    <property type="nucleotide sequence ID" value="NZ_LWQT01000020.1"/>
</dbReference>
<feature type="signal peptide" evidence="2">
    <location>
        <begin position="1"/>
        <end position="26"/>
    </location>
</feature>
<accession>A0A178MYV5</accession>
<evidence type="ECO:0008006" key="5">
    <source>
        <dbReference type="Google" id="ProtNLM"/>
    </source>
</evidence>